<evidence type="ECO:0000313" key="2">
    <source>
        <dbReference type="EMBL" id="PZW37764.1"/>
    </source>
</evidence>
<proteinExistence type="predicted"/>
<dbReference type="AlphaFoldDB" id="A0A2W7HW57"/>
<keyword evidence="3" id="KW-1185">Reference proteome</keyword>
<dbReference type="EMBL" id="QKYV01000010">
    <property type="protein sequence ID" value="PZW37764.1"/>
    <property type="molecule type" value="Genomic_DNA"/>
</dbReference>
<gene>
    <name evidence="2" type="ORF">LX95_02776</name>
</gene>
<keyword evidence="1" id="KW-0812">Transmembrane</keyword>
<feature type="transmembrane region" description="Helical" evidence="1">
    <location>
        <begin position="75"/>
        <end position="95"/>
    </location>
</feature>
<keyword evidence="1" id="KW-0472">Membrane</keyword>
<keyword evidence="1" id="KW-1133">Transmembrane helix</keyword>
<evidence type="ECO:0000256" key="1">
    <source>
        <dbReference type="SAM" id="Phobius"/>
    </source>
</evidence>
<evidence type="ECO:0000313" key="3">
    <source>
        <dbReference type="Proteomes" id="UP000249542"/>
    </source>
</evidence>
<organism evidence="2 3">
    <name type="scientific">Mesonia algae</name>
    <dbReference type="NCBI Taxonomy" id="213248"/>
    <lineage>
        <taxon>Bacteria</taxon>
        <taxon>Pseudomonadati</taxon>
        <taxon>Bacteroidota</taxon>
        <taxon>Flavobacteriia</taxon>
        <taxon>Flavobacteriales</taxon>
        <taxon>Flavobacteriaceae</taxon>
        <taxon>Mesonia</taxon>
    </lineage>
</organism>
<dbReference type="RefSeq" id="WP_111542036.1">
    <property type="nucleotide sequence ID" value="NZ_QKYV01000010.1"/>
</dbReference>
<accession>A0A2W7HW57</accession>
<dbReference type="Proteomes" id="UP000249542">
    <property type="component" value="Unassembled WGS sequence"/>
</dbReference>
<sequence length="151" mass="17535">MELHKIESLLEKYLEAETTVQEETILKNYFSSSEVEPRLEQYRPLFQFYSLEKAIVLNEEERVIKLPRKRSRTSLYASIASIAAILMVAISVFQFSNYQEEHLVVEGNHELAMKNTQDLFNMVTGAVANSKENLMYLKELPQTKNKLITTK</sequence>
<name>A0A2W7HW57_9FLAO</name>
<reference evidence="2 3" key="1">
    <citation type="submission" date="2018-06" db="EMBL/GenBank/DDBJ databases">
        <title>Genomic Encyclopedia of Archaeal and Bacterial Type Strains, Phase II (KMG-II): from individual species to whole genera.</title>
        <authorList>
            <person name="Goeker M."/>
        </authorList>
    </citation>
    <scope>NUCLEOTIDE SEQUENCE [LARGE SCALE GENOMIC DNA]</scope>
    <source>
        <strain evidence="2 3">DSM 15361</strain>
    </source>
</reference>
<comment type="caution">
    <text evidence="2">The sequence shown here is derived from an EMBL/GenBank/DDBJ whole genome shotgun (WGS) entry which is preliminary data.</text>
</comment>
<protein>
    <submittedName>
        <fullName evidence="2">Uncharacterized protein</fullName>
    </submittedName>
</protein>